<dbReference type="EMBL" id="FMUX01000038">
    <property type="protein sequence ID" value="SCY90231.1"/>
    <property type="molecule type" value="Genomic_DNA"/>
</dbReference>
<evidence type="ECO:0008006" key="3">
    <source>
        <dbReference type="Google" id="ProtNLM"/>
    </source>
</evidence>
<sequence length="130" mass="15069">MGDLRHCDRFLPKRGAYIVFSPSFTRRGPLINISREGLSCIYYVNDTLDARSMDTCVNIRYGNFFLGGLPFRILSDKRIGTGRFGPFKMVRQRSLIFEALSVSQVVQVDYFIQNFTRLKYDFLEGPSSYR</sequence>
<evidence type="ECO:0000313" key="1">
    <source>
        <dbReference type="EMBL" id="SCY90231.1"/>
    </source>
</evidence>
<dbReference type="Proteomes" id="UP000198870">
    <property type="component" value="Unassembled WGS sequence"/>
</dbReference>
<reference evidence="1 2" key="1">
    <citation type="submission" date="2016-10" db="EMBL/GenBank/DDBJ databases">
        <authorList>
            <person name="de Groot N.N."/>
        </authorList>
    </citation>
    <scope>NUCLEOTIDE SEQUENCE [LARGE SCALE GENOMIC DNA]</scope>
    <source>
        <strain evidence="1 2">AA1</strain>
    </source>
</reference>
<organism evidence="1 2">
    <name type="scientific">Desulfoluna spongiiphila</name>
    <dbReference type="NCBI Taxonomy" id="419481"/>
    <lineage>
        <taxon>Bacteria</taxon>
        <taxon>Pseudomonadati</taxon>
        <taxon>Thermodesulfobacteriota</taxon>
        <taxon>Desulfobacteria</taxon>
        <taxon>Desulfobacterales</taxon>
        <taxon>Desulfolunaceae</taxon>
        <taxon>Desulfoluna</taxon>
    </lineage>
</organism>
<dbReference type="RefSeq" id="WP_092215881.1">
    <property type="nucleotide sequence ID" value="NZ_FMUX01000038.1"/>
</dbReference>
<keyword evidence="2" id="KW-1185">Reference proteome</keyword>
<dbReference type="AlphaFoldDB" id="A0A1G5JQN9"/>
<proteinExistence type="predicted"/>
<accession>A0A1G5JQN9</accession>
<evidence type="ECO:0000313" key="2">
    <source>
        <dbReference type="Proteomes" id="UP000198870"/>
    </source>
</evidence>
<gene>
    <name evidence="1" type="ORF">SAMN05216233_1385</name>
</gene>
<protein>
    <recommendedName>
        <fullName evidence="3">PilZ domain-containing protein</fullName>
    </recommendedName>
</protein>
<name>A0A1G5JQN9_9BACT</name>